<name>A0A830EH18_9EURY</name>
<keyword evidence="3" id="KW-1185">Reference proteome</keyword>
<comment type="caution">
    <text evidence="2">The sequence shown here is derived from an EMBL/GenBank/DDBJ whole genome shotgun (WGS) entry which is preliminary data.</text>
</comment>
<keyword evidence="1" id="KW-0812">Transmembrane</keyword>
<keyword evidence="1" id="KW-0472">Membrane</keyword>
<feature type="transmembrane region" description="Helical" evidence="1">
    <location>
        <begin position="88"/>
        <end position="106"/>
    </location>
</feature>
<protein>
    <submittedName>
        <fullName evidence="2">Uncharacterized protein</fullName>
    </submittedName>
</protein>
<keyword evidence="1" id="KW-1133">Transmembrane helix</keyword>
<accession>A0A830EH18</accession>
<dbReference type="AlphaFoldDB" id="A0A830EH18"/>
<sequence>MDTRSQTVLRSVLIGYIALIAASLLIDSPIVATAADLGFAAVAGFFAYAIYAGASPSDDRRVVLGSVGALVGAAVAQVIALFPGFASFEAVSTVLFVGGFLGYFVIRRG</sequence>
<reference evidence="2" key="2">
    <citation type="submission" date="2020-09" db="EMBL/GenBank/DDBJ databases">
        <authorList>
            <person name="Sun Q."/>
            <person name="Ohkuma M."/>
        </authorList>
    </citation>
    <scope>NUCLEOTIDE SEQUENCE</scope>
    <source>
        <strain evidence="2">JCM 14359</strain>
    </source>
</reference>
<reference evidence="2" key="1">
    <citation type="journal article" date="2014" name="Int. J. Syst. Evol. Microbiol.">
        <title>Complete genome sequence of Corynebacterium casei LMG S-19264T (=DSM 44701T), isolated from a smear-ripened cheese.</title>
        <authorList>
            <consortium name="US DOE Joint Genome Institute (JGI-PGF)"/>
            <person name="Walter F."/>
            <person name="Albersmeier A."/>
            <person name="Kalinowski J."/>
            <person name="Ruckert C."/>
        </authorList>
    </citation>
    <scope>NUCLEOTIDE SEQUENCE</scope>
    <source>
        <strain evidence="2">JCM 14359</strain>
    </source>
</reference>
<gene>
    <name evidence="2" type="ORF">GCM10008995_18990</name>
</gene>
<organism evidence="2 3">
    <name type="scientific">Halobellus salinus</name>
    <dbReference type="NCBI Taxonomy" id="931585"/>
    <lineage>
        <taxon>Archaea</taxon>
        <taxon>Methanobacteriati</taxon>
        <taxon>Methanobacteriota</taxon>
        <taxon>Stenosarchaea group</taxon>
        <taxon>Halobacteria</taxon>
        <taxon>Halobacteriales</taxon>
        <taxon>Haloferacaceae</taxon>
        <taxon>Halobellus</taxon>
    </lineage>
</organism>
<dbReference type="RefSeq" id="WP_188787168.1">
    <property type="nucleotide sequence ID" value="NZ_BMOC01000011.1"/>
</dbReference>
<feature type="transmembrane region" description="Helical" evidence="1">
    <location>
        <begin position="63"/>
        <end position="82"/>
    </location>
</feature>
<evidence type="ECO:0000313" key="2">
    <source>
        <dbReference type="EMBL" id="GGJ09360.1"/>
    </source>
</evidence>
<evidence type="ECO:0000256" key="1">
    <source>
        <dbReference type="SAM" id="Phobius"/>
    </source>
</evidence>
<proteinExistence type="predicted"/>
<feature type="transmembrane region" description="Helical" evidence="1">
    <location>
        <begin position="32"/>
        <end position="51"/>
    </location>
</feature>
<dbReference type="EMBL" id="BMOC01000011">
    <property type="protein sequence ID" value="GGJ09360.1"/>
    <property type="molecule type" value="Genomic_DNA"/>
</dbReference>
<evidence type="ECO:0000313" key="3">
    <source>
        <dbReference type="Proteomes" id="UP000653099"/>
    </source>
</evidence>
<feature type="transmembrane region" description="Helical" evidence="1">
    <location>
        <begin position="7"/>
        <end position="26"/>
    </location>
</feature>
<dbReference type="Proteomes" id="UP000653099">
    <property type="component" value="Unassembled WGS sequence"/>
</dbReference>